<comment type="caution">
    <text evidence="2">The sequence shown here is derived from an EMBL/GenBank/DDBJ whole genome shotgun (WGS) entry which is preliminary data.</text>
</comment>
<dbReference type="Pfam" id="PF13692">
    <property type="entry name" value="Glyco_trans_1_4"/>
    <property type="match status" value="1"/>
</dbReference>
<dbReference type="AlphaFoldDB" id="A0A511ZMT2"/>
<feature type="domain" description="Glycosyltransferase subfamily 4-like N-terminal" evidence="1">
    <location>
        <begin position="20"/>
        <end position="174"/>
    </location>
</feature>
<keyword evidence="2" id="KW-0808">Transferase</keyword>
<evidence type="ECO:0000313" key="3">
    <source>
        <dbReference type="Proteomes" id="UP000321558"/>
    </source>
</evidence>
<accession>A0A511ZMT2</accession>
<dbReference type="PANTHER" id="PTHR45947">
    <property type="entry name" value="SULFOQUINOVOSYL TRANSFERASE SQD2"/>
    <property type="match status" value="1"/>
</dbReference>
<gene>
    <name evidence="2" type="primary">epsF_1</name>
    <name evidence="2" type="ORF">OSO01_35020</name>
</gene>
<dbReference type="OrthoDB" id="9804196at2"/>
<dbReference type="SUPFAM" id="SSF53756">
    <property type="entry name" value="UDP-Glycosyltransferase/glycogen phosphorylase"/>
    <property type="match status" value="1"/>
</dbReference>
<keyword evidence="3" id="KW-1185">Reference proteome</keyword>
<dbReference type="CDD" id="cd03812">
    <property type="entry name" value="GT4_CapH-like"/>
    <property type="match status" value="1"/>
</dbReference>
<dbReference type="GO" id="GO:0016757">
    <property type="term" value="F:glycosyltransferase activity"/>
    <property type="evidence" value="ECO:0007669"/>
    <property type="project" value="TreeGrafter"/>
</dbReference>
<protein>
    <submittedName>
        <fullName evidence="2">Putative glycosyltransferase EpsF</fullName>
    </submittedName>
</protein>
<dbReference type="InterPro" id="IPR028098">
    <property type="entry name" value="Glyco_trans_4-like_N"/>
</dbReference>
<organism evidence="2 3">
    <name type="scientific">Oceanobacillus sojae</name>
    <dbReference type="NCBI Taxonomy" id="582851"/>
    <lineage>
        <taxon>Bacteria</taxon>
        <taxon>Bacillati</taxon>
        <taxon>Bacillota</taxon>
        <taxon>Bacilli</taxon>
        <taxon>Bacillales</taxon>
        <taxon>Bacillaceae</taxon>
        <taxon>Oceanobacillus</taxon>
    </lineage>
</organism>
<dbReference type="Pfam" id="PF13439">
    <property type="entry name" value="Glyco_transf_4"/>
    <property type="match status" value="1"/>
</dbReference>
<name>A0A511ZMT2_9BACI</name>
<dbReference type="RefSeq" id="WP_147211664.1">
    <property type="nucleotide sequence ID" value="NZ_BJYM01000015.1"/>
</dbReference>
<dbReference type="STRING" id="582851.GCA_900162665_01373"/>
<reference evidence="2 3" key="1">
    <citation type="submission" date="2019-07" db="EMBL/GenBank/DDBJ databases">
        <title>Whole genome shotgun sequence of Oceanobacillus sojae NBRC 105379.</title>
        <authorList>
            <person name="Hosoyama A."/>
            <person name="Uohara A."/>
            <person name="Ohji S."/>
            <person name="Ichikawa N."/>
        </authorList>
    </citation>
    <scope>NUCLEOTIDE SEQUENCE [LARGE SCALE GENOMIC DNA]</scope>
    <source>
        <strain evidence="2 3">NBRC 105379</strain>
    </source>
</reference>
<dbReference type="InterPro" id="IPR050194">
    <property type="entry name" value="Glycosyltransferase_grp1"/>
</dbReference>
<dbReference type="Proteomes" id="UP000321558">
    <property type="component" value="Unassembled WGS sequence"/>
</dbReference>
<dbReference type="Gene3D" id="3.40.50.2000">
    <property type="entry name" value="Glycogen Phosphorylase B"/>
    <property type="match status" value="2"/>
</dbReference>
<dbReference type="EMBL" id="BJYM01000015">
    <property type="protein sequence ID" value="GEN88763.1"/>
    <property type="molecule type" value="Genomic_DNA"/>
</dbReference>
<dbReference type="PANTHER" id="PTHR45947:SF3">
    <property type="entry name" value="SULFOQUINOVOSYL TRANSFERASE SQD2"/>
    <property type="match status" value="1"/>
</dbReference>
<proteinExistence type="predicted"/>
<evidence type="ECO:0000313" key="2">
    <source>
        <dbReference type="EMBL" id="GEN88763.1"/>
    </source>
</evidence>
<sequence length="384" mass="43808">MKNPEKMKVLQIVGAMNRAGTETMLMNLYRNIDSEKIQFDFISYNQEEAHYDQEIRELGGRIIRLKKTNSVLELYHVIKKYGPYDAVHAHTLFHCGLSMIAARLAGIKVRISHAHTTLDDSEGLLRKLYLKSMRFFISQYSTDLLACSEAAGKYLFGEKRSAGSKYTYFPNAIDYYPYLKRPENKVNEFLLQQKLGKSIIIGHIGRFIEAKNHIFLIEVMKKVIQRDKQMKLLFVGDGDLRGEIEATVSVEGLEENIRFAGLREDIPTMLHSMDVFVFPSIYEGLGMVLLEAQASGVPCIVSEAIQPEADLHIGLLTKLPLSDQPDVWADTIIAKAGQKERNQAEIRNGFENNGYSIEQAVHQLQKIYQYNEVDKRGKYIDSFL</sequence>
<evidence type="ECO:0000259" key="1">
    <source>
        <dbReference type="Pfam" id="PF13439"/>
    </source>
</evidence>